<dbReference type="GeneID" id="110247798"/>
<dbReference type="EnsemblMetazoa" id="XM_021054265.2">
    <property type="protein sequence ID" value="XP_020909924.2"/>
    <property type="gene ID" value="LOC110247798"/>
</dbReference>
<organism evidence="2 3">
    <name type="scientific">Exaiptasia diaphana</name>
    <name type="common">Tropical sea anemone</name>
    <name type="synonym">Aiptasia pulchella</name>
    <dbReference type="NCBI Taxonomy" id="2652724"/>
    <lineage>
        <taxon>Eukaryota</taxon>
        <taxon>Metazoa</taxon>
        <taxon>Cnidaria</taxon>
        <taxon>Anthozoa</taxon>
        <taxon>Hexacorallia</taxon>
        <taxon>Actiniaria</taxon>
        <taxon>Aiptasiidae</taxon>
        <taxon>Exaiptasia</taxon>
    </lineage>
</organism>
<dbReference type="InterPro" id="IPR013083">
    <property type="entry name" value="Znf_RING/FYVE/PHD"/>
</dbReference>
<sequence length="113" mass="12647">MVEGESLTCCKGGCNNRLHQHCMEIWAVECRARKERLNCPLCRRILTPDAAPFLGDRSPKGSPLSPNRTVSPNVPTPLGPEEVITLPHSEPIPSQQIELARPWIQVRRCILID</sequence>
<evidence type="ECO:0000313" key="2">
    <source>
        <dbReference type="EnsemblMetazoa" id="XP_020909924.2"/>
    </source>
</evidence>
<feature type="region of interest" description="Disordered" evidence="1">
    <location>
        <begin position="50"/>
        <end position="86"/>
    </location>
</feature>
<name>A0A913XVP7_EXADI</name>
<protein>
    <recommendedName>
        <fullName evidence="4">RING-type domain-containing protein</fullName>
    </recommendedName>
</protein>
<evidence type="ECO:0008006" key="4">
    <source>
        <dbReference type="Google" id="ProtNLM"/>
    </source>
</evidence>
<reference evidence="2" key="1">
    <citation type="submission" date="2022-11" db="UniProtKB">
        <authorList>
            <consortium name="EnsemblMetazoa"/>
        </authorList>
    </citation>
    <scope>IDENTIFICATION</scope>
</reference>
<feature type="compositionally biased region" description="Polar residues" evidence="1">
    <location>
        <begin position="64"/>
        <end position="73"/>
    </location>
</feature>
<proteinExistence type="predicted"/>
<dbReference type="Proteomes" id="UP000887567">
    <property type="component" value="Unplaced"/>
</dbReference>
<evidence type="ECO:0000313" key="3">
    <source>
        <dbReference type="Proteomes" id="UP000887567"/>
    </source>
</evidence>
<dbReference type="KEGG" id="epa:110247798"/>
<dbReference type="Gene3D" id="3.30.40.10">
    <property type="entry name" value="Zinc/RING finger domain, C3HC4 (zinc finger)"/>
    <property type="match status" value="1"/>
</dbReference>
<keyword evidence="3" id="KW-1185">Reference proteome</keyword>
<dbReference type="RefSeq" id="XP_020909924.2">
    <property type="nucleotide sequence ID" value="XM_021054265.2"/>
</dbReference>
<dbReference type="AlphaFoldDB" id="A0A913XVP7"/>
<dbReference type="OrthoDB" id="8062037at2759"/>
<accession>A0A913XVP7</accession>
<dbReference type="SUPFAM" id="SSF57850">
    <property type="entry name" value="RING/U-box"/>
    <property type="match status" value="1"/>
</dbReference>
<evidence type="ECO:0000256" key="1">
    <source>
        <dbReference type="SAM" id="MobiDB-lite"/>
    </source>
</evidence>